<dbReference type="InterPro" id="IPR002937">
    <property type="entry name" value="Amino_oxidase"/>
</dbReference>
<accession>A0ABY4CR83</accession>
<keyword evidence="9 11" id="KW-0560">Oxidoreductase</keyword>
<evidence type="ECO:0000313" key="13">
    <source>
        <dbReference type="EMBL" id="UOF91728.1"/>
    </source>
</evidence>
<evidence type="ECO:0000256" key="10">
    <source>
        <dbReference type="ARBA" id="ARBA00023133"/>
    </source>
</evidence>
<keyword evidence="11" id="KW-0963">Cytoplasm</keyword>
<dbReference type="RefSeq" id="WP_347438416.1">
    <property type="nucleotide sequence ID" value="NZ_CP089291.1"/>
</dbReference>
<dbReference type="NCBIfam" id="TIGR00562">
    <property type="entry name" value="proto_IX_ox"/>
    <property type="match status" value="1"/>
</dbReference>
<evidence type="ECO:0000259" key="12">
    <source>
        <dbReference type="Pfam" id="PF01593"/>
    </source>
</evidence>
<evidence type="ECO:0000256" key="2">
    <source>
        <dbReference type="ARBA" id="ARBA00001974"/>
    </source>
</evidence>
<feature type="domain" description="Amine oxidase" evidence="12">
    <location>
        <begin position="15"/>
        <end position="480"/>
    </location>
</feature>
<evidence type="ECO:0000256" key="1">
    <source>
        <dbReference type="ARBA" id="ARBA00001755"/>
    </source>
</evidence>
<reference evidence="13" key="1">
    <citation type="submission" date="2021-12" db="EMBL/GenBank/DDBJ databases">
        <title>Alicyclobacillaceae gen. nov., sp. nov., isolated from chalcocite enrichment system.</title>
        <authorList>
            <person name="Jiang Z."/>
        </authorList>
    </citation>
    <scope>NUCLEOTIDE SEQUENCE</scope>
    <source>
        <strain evidence="13">MYW30-H2</strain>
    </source>
</reference>
<dbReference type="SUPFAM" id="SSF51905">
    <property type="entry name" value="FAD/NAD(P)-binding domain"/>
    <property type="match status" value="1"/>
</dbReference>
<evidence type="ECO:0000256" key="6">
    <source>
        <dbReference type="ARBA" id="ARBA00019046"/>
    </source>
</evidence>
<keyword evidence="10 11" id="KW-0350">Heme biosynthesis</keyword>
<dbReference type="GO" id="GO:0004729">
    <property type="term" value="F:oxygen-dependent protoporphyrinogen oxidase activity"/>
    <property type="evidence" value="ECO:0007669"/>
    <property type="project" value="UniProtKB-EC"/>
</dbReference>
<dbReference type="Gene3D" id="3.90.660.20">
    <property type="entry name" value="Protoporphyrinogen oxidase, mitochondrial, domain 2"/>
    <property type="match status" value="1"/>
</dbReference>
<sequence>MTNKPIRVLIIGGGISGLSAAHYIVQKAKQNGISVACQVIEKDERLGGKIQTERYNGFVMEGGPDSFLARKKAAPNLCRELGLADELVGTNPQARQNFILHNGKLHLMPPGTMMGIPAEIGPFVRTSLISPIGKLRAAFDLVLPKGETQQDESLGLFLRRRLGDELLENLVEPLLAGIYAGDANLLSLQATFPQFQELEAKHRSLILGIMNQRKSSPKPLNSTSVPSSGAVPRLPNSMFLSLRTGLIRLIERLTDVLTAENVQIHANQGVQTIEPPKSPNGMYTVQLENGKSVSAHVVFVTTPAIQTQKMFEPFISLPQLQEIPYVSVSTVLLAYPKHLLQHSLNGSGFVVPRKEKRMITACTWVSSKWSHTAPDDFALLRCYVGRSGDERFLSLTDEELVSRVQKDLQDIMGITATPSLTRVVRWNQAMPQYLVGHLTRMKQLQETISESLPGVFLSGAGYYGLGIPDCIQQSLDAAEKAIDYIQKQLGAYTVSG</sequence>
<gene>
    <name evidence="13" type="primary">hemG</name>
    <name evidence="13" type="ORF">LSG31_05625</name>
</gene>
<evidence type="ECO:0000256" key="8">
    <source>
        <dbReference type="ARBA" id="ARBA00022827"/>
    </source>
</evidence>
<evidence type="ECO:0000313" key="14">
    <source>
        <dbReference type="Proteomes" id="UP000830167"/>
    </source>
</evidence>
<proteinExistence type="inferred from homology"/>
<evidence type="ECO:0000256" key="5">
    <source>
        <dbReference type="ARBA" id="ARBA00012402"/>
    </source>
</evidence>
<dbReference type="InterPro" id="IPR036188">
    <property type="entry name" value="FAD/NAD-bd_sf"/>
</dbReference>
<comment type="cofactor">
    <cofactor evidence="2 11">
        <name>FAD</name>
        <dbReference type="ChEBI" id="CHEBI:57692"/>
    </cofactor>
</comment>
<dbReference type="PANTHER" id="PTHR42923:SF3">
    <property type="entry name" value="PROTOPORPHYRINOGEN OXIDASE"/>
    <property type="match status" value="1"/>
</dbReference>
<dbReference type="EC" id="1.3.3.15" evidence="5 11"/>
<evidence type="ECO:0000256" key="11">
    <source>
        <dbReference type="RuleBase" id="RU364052"/>
    </source>
</evidence>
<keyword evidence="7 11" id="KW-0285">Flavoprotein</keyword>
<keyword evidence="8 11" id="KW-0274">FAD</keyword>
<comment type="function">
    <text evidence="11">Involved in coproporphyrin-dependent heme b biosynthesis. Catalyzes the oxidation of coproporphyrinogen III to coproporphyrin III.</text>
</comment>
<comment type="catalytic activity">
    <reaction evidence="1">
        <text>coproporphyrinogen III + 3 O2 = coproporphyrin III + 3 H2O2</text>
        <dbReference type="Rhea" id="RHEA:43436"/>
        <dbReference type="ChEBI" id="CHEBI:15379"/>
        <dbReference type="ChEBI" id="CHEBI:16240"/>
        <dbReference type="ChEBI" id="CHEBI:57309"/>
        <dbReference type="ChEBI" id="CHEBI:131725"/>
        <dbReference type="EC" id="1.3.3.15"/>
    </reaction>
    <physiologicalReaction direction="left-to-right" evidence="1">
        <dbReference type="Rhea" id="RHEA:43437"/>
    </physiologicalReaction>
</comment>
<keyword evidence="14" id="KW-1185">Reference proteome</keyword>
<dbReference type="InterPro" id="IPR050464">
    <property type="entry name" value="Zeta_carotene_desat/Oxidored"/>
</dbReference>
<dbReference type="Pfam" id="PF01593">
    <property type="entry name" value="Amino_oxidase"/>
    <property type="match status" value="1"/>
</dbReference>
<evidence type="ECO:0000256" key="4">
    <source>
        <dbReference type="ARBA" id="ARBA00008310"/>
    </source>
</evidence>
<evidence type="ECO:0000256" key="3">
    <source>
        <dbReference type="ARBA" id="ARBA00004744"/>
    </source>
</evidence>
<evidence type="ECO:0000256" key="9">
    <source>
        <dbReference type="ARBA" id="ARBA00023002"/>
    </source>
</evidence>
<protein>
    <recommendedName>
        <fullName evidence="6 11">Coproporphyrinogen III oxidase</fullName>
        <ecNumber evidence="5 11">1.3.3.15</ecNumber>
    </recommendedName>
</protein>
<dbReference type="EMBL" id="CP089291">
    <property type="protein sequence ID" value="UOF91728.1"/>
    <property type="molecule type" value="Genomic_DNA"/>
</dbReference>
<comment type="pathway">
    <text evidence="3 11">Porphyrin-containing compound metabolism; protoheme biosynthesis.</text>
</comment>
<evidence type="ECO:0000256" key="7">
    <source>
        <dbReference type="ARBA" id="ARBA00022630"/>
    </source>
</evidence>
<dbReference type="Proteomes" id="UP000830167">
    <property type="component" value="Chromosome"/>
</dbReference>
<dbReference type="InterPro" id="IPR004572">
    <property type="entry name" value="Protoporphyrinogen_oxidase"/>
</dbReference>
<dbReference type="Gene3D" id="1.10.3110.10">
    <property type="entry name" value="protoporphyrinogen ix oxidase, domain 3"/>
    <property type="match status" value="1"/>
</dbReference>
<comment type="similarity">
    <text evidence="4 11">Belongs to the protoporphyrinogen/coproporphyrinogen oxidase family. Coproporphyrinogen III oxidase subfamily.</text>
</comment>
<comment type="subcellular location">
    <subcellularLocation>
        <location evidence="11">Cytoplasm</location>
    </subcellularLocation>
</comment>
<name>A0ABY4CR83_9BACL</name>
<organism evidence="13 14">
    <name type="scientific">Fodinisporobacter ferrooxydans</name>
    <dbReference type="NCBI Taxonomy" id="2901836"/>
    <lineage>
        <taxon>Bacteria</taxon>
        <taxon>Bacillati</taxon>
        <taxon>Bacillota</taxon>
        <taxon>Bacilli</taxon>
        <taxon>Bacillales</taxon>
        <taxon>Alicyclobacillaceae</taxon>
        <taxon>Fodinisporobacter</taxon>
    </lineage>
</organism>
<dbReference type="Gene3D" id="3.50.50.60">
    <property type="entry name" value="FAD/NAD(P)-binding domain"/>
    <property type="match status" value="1"/>
</dbReference>
<dbReference type="SUPFAM" id="SSF54373">
    <property type="entry name" value="FAD-linked reductases, C-terminal domain"/>
    <property type="match status" value="1"/>
</dbReference>
<dbReference type="PANTHER" id="PTHR42923">
    <property type="entry name" value="PROTOPORPHYRINOGEN OXIDASE"/>
    <property type="match status" value="1"/>
</dbReference>